<dbReference type="Proteomes" id="UP000198280">
    <property type="component" value="Unassembled WGS sequence"/>
</dbReference>
<name>A0A239DXF8_9ACTN</name>
<dbReference type="PANTHER" id="PTHR33164">
    <property type="entry name" value="TRANSCRIPTIONAL REGULATOR, MARR FAMILY"/>
    <property type="match status" value="1"/>
</dbReference>
<evidence type="ECO:0000313" key="3">
    <source>
        <dbReference type="Proteomes" id="UP000198280"/>
    </source>
</evidence>
<dbReference type="PRINTS" id="PR00598">
    <property type="entry name" value="HTHMARR"/>
</dbReference>
<keyword evidence="2" id="KW-0238">DNA-binding</keyword>
<dbReference type="GO" id="GO:0003677">
    <property type="term" value="F:DNA binding"/>
    <property type="evidence" value="ECO:0007669"/>
    <property type="project" value="UniProtKB-KW"/>
</dbReference>
<dbReference type="EMBL" id="FZOF01000005">
    <property type="protein sequence ID" value="SNS36658.1"/>
    <property type="molecule type" value="Genomic_DNA"/>
</dbReference>
<dbReference type="OrthoDB" id="8635520at2"/>
<accession>A0A239DXF8</accession>
<dbReference type="SUPFAM" id="SSF46785">
    <property type="entry name" value="Winged helix' DNA-binding domain"/>
    <property type="match status" value="1"/>
</dbReference>
<dbReference type="GO" id="GO:0003700">
    <property type="term" value="F:DNA-binding transcription factor activity"/>
    <property type="evidence" value="ECO:0007669"/>
    <property type="project" value="InterPro"/>
</dbReference>
<dbReference type="InterPro" id="IPR036390">
    <property type="entry name" value="WH_DNA-bd_sf"/>
</dbReference>
<reference evidence="2 3" key="1">
    <citation type="submission" date="2017-06" db="EMBL/GenBank/DDBJ databases">
        <authorList>
            <person name="Kim H.J."/>
            <person name="Triplett B.A."/>
        </authorList>
    </citation>
    <scope>NUCLEOTIDE SEQUENCE [LARGE SCALE GENOMIC DNA]</scope>
    <source>
        <strain evidence="2 3">CGMCC 4.1858</strain>
    </source>
</reference>
<dbReference type="Gene3D" id="1.10.10.10">
    <property type="entry name" value="Winged helix-like DNA-binding domain superfamily/Winged helix DNA-binding domain"/>
    <property type="match status" value="1"/>
</dbReference>
<evidence type="ECO:0000259" key="1">
    <source>
        <dbReference type="PROSITE" id="PS50995"/>
    </source>
</evidence>
<dbReference type="InterPro" id="IPR036388">
    <property type="entry name" value="WH-like_DNA-bd_sf"/>
</dbReference>
<dbReference type="PANTHER" id="PTHR33164:SF104">
    <property type="entry name" value="TRANSCRIPTIONAL REGULATORY PROTEIN"/>
    <property type="match status" value="1"/>
</dbReference>
<dbReference type="Pfam" id="PF12802">
    <property type="entry name" value="MarR_2"/>
    <property type="match status" value="1"/>
</dbReference>
<proteinExistence type="predicted"/>
<dbReference type="InterPro" id="IPR039422">
    <property type="entry name" value="MarR/SlyA-like"/>
</dbReference>
<evidence type="ECO:0000313" key="2">
    <source>
        <dbReference type="EMBL" id="SNS36658.1"/>
    </source>
</evidence>
<dbReference type="GO" id="GO:0006950">
    <property type="term" value="P:response to stress"/>
    <property type="evidence" value="ECO:0007669"/>
    <property type="project" value="TreeGrafter"/>
</dbReference>
<protein>
    <submittedName>
        <fullName evidence="2">DNA-binding transcriptional regulator, MarR family</fullName>
    </submittedName>
</protein>
<dbReference type="PROSITE" id="PS50995">
    <property type="entry name" value="HTH_MARR_2"/>
    <property type="match status" value="1"/>
</dbReference>
<organism evidence="2 3">
    <name type="scientific">Actinacidiphila glaucinigra</name>
    <dbReference type="NCBI Taxonomy" id="235986"/>
    <lineage>
        <taxon>Bacteria</taxon>
        <taxon>Bacillati</taxon>
        <taxon>Actinomycetota</taxon>
        <taxon>Actinomycetes</taxon>
        <taxon>Kitasatosporales</taxon>
        <taxon>Streptomycetaceae</taxon>
        <taxon>Actinacidiphila</taxon>
    </lineage>
</organism>
<dbReference type="RefSeq" id="WP_089223758.1">
    <property type="nucleotide sequence ID" value="NZ_FZOF01000005.1"/>
</dbReference>
<keyword evidence="3" id="KW-1185">Reference proteome</keyword>
<dbReference type="AlphaFoldDB" id="A0A239DXF8"/>
<dbReference type="InterPro" id="IPR000835">
    <property type="entry name" value="HTH_MarR-typ"/>
</dbReference>
<gene>
    <name evidence="2" type="ORF">SAMN05216252_105189</name>
</gene>
<feature type="domain" description="HTH marR-type" evidence="1">
    <location>
        <begin position="20"/>
        <end position="152"/>
    </location>
</feature>
<dbReference type="SMART" id="SM00347">
    <property type="entry name" value="HTH_MARR"/>
    <property type="match status" value="1"/>
</dbReference>
<sequence length="189" mass="20452">MTSQRSLGAEAPEPRPSGLDDDFGFAIGAVFRAYAKAVEAAVGDIPGGPRGYFVLSAAATGEAGSQKSLAERLGVDRTVMTYLLDDLEAADLVERRPDPADRRSRHVFATEHGAERWEELRARVGLVEQHLLGALPEESREAFRGMLCALARHVTGRDGTADPCQVVVEFGIAEEAPRAPRRGRRRSAN</sequence>